<dbReference type="AlphaFoldDB" id="B7KF05"/>
<protein>
    <submittedName>
        <fullName evidence="2">Putative ketosteroid isomerase</fullName>
    </submittedName>
</protein>
<dbReference type="EMBL" id="CP001291">
    <property type="protein sequence ID" value="ACK70461.1"/>
    <property type="molecule type" value="Genomic_DNA"/>
</dbReference>
<dbReference type="Pfam" id="PF12680">
    <property type="entry name" value="SnoaL_2"/>
    <property type="match status" value="1"/>
</dbReference>
<proteinExistence type="predicted"/>
<keyword evidence="3" id="KW-1185">Reference proteome</keyword>
<dbReference type="RefSeq" id="WP_015954067.1">
    <property type="nucleotide sequence ID" value="NC_011729.1"/>
</dbReference>
<accession>B7KF05</accession>
<sequence length="135" mass="15453">MTNLTEHIPQEIINQRVDEYFASMEKMNASIWQEIFAQDATIQDPVGKPPFNPHEMAEKFFGFLGNFYEKIELTKDQTYLAGNAAAVQWTMNISSKQGRQATSKGISIIELNQQGKIQQISSYWDEPALIKQLRP</sequence>
<dbReference type="Proteomes" id="UP000002384">
    <property type="component" value="Chromosome"/>
</dbReference>
<dbReference type="InterPro" id="IPR037401">
    <property type="entry name" value="SnoaL-like"/>
</dbReference>
<reference evidence="3" key="1">
    <citation type="journal article" date="2011" name="MBio">
        <title>Novel metabolic attributes of the genus Cyanothece, comprising a group of unicellular nitrogen-fixing Cyanobacteria.</title>
        <authorList>
            <person name="Bandyopadhyay A."/>
            <person name="Elvitigala T."/>
            <person name="Welsh E."/>
            <person name="Stockel J."/>
            <person name="Liberton M."/>
            <person name="Min H."/>
            <person name="Sherman L.A."/>
            <person name="Pakrasi H.B."/>
        </authorList>
    </citation>
    <scope>NUCLEOTIDE SEQUENCE [LARGE SCALE GENOMIC DNA]</scope>
    <source>
        <strain evidence="3">PCC 7424</strain>
    </source>
</reference>
<dbReference type="InterPro" id="IPR032710">
    <property type="entry name" value="NTF2-like_dom_sf"/>
</dbReference>
<organism evidence="2 3">
    <name type="scientific">Gloeothece citriformis (strain PCC 7424)</name>
    <name type="common">Cyanothece sp. (strain PCC 7424)</name>
    <dbReference type="NCBI Taxonomy" id="65393"/>
    <lineage>
        <taxon>Bacteria</taxon>
        <taxon>Bacillati</taxon>
        <taxon>Cyanobacteriota</taxon>
        <taxon>Cyanophyceae</taxon>
        <taxon>Oscillatoriophycideae</taxon>
        <taxon>Chroococcales</taxon>
        <taxon>Aphanothecaceae</taxon>
        <taxon>Gloeothece</taxon>
        <taxon>Gloeothece citriformis</taxon>
    </lineage>
</organism>
<name>B7KF05_GLOC7</name>
<evidence type="ECO:0000259" key="1">
    <source>
        <dbReference type="Pfam" id="PF12680"/>
    </source>
</evidence>
<dbReference type="HOGENOM" id="CLU_132549_2_0_3"/>
<gene>
    <name evidence="2" type="ordered locus">PCC7424_2031</name>
</gene>
<keyword evidence="2" id="KW-0413">Isomerase</keyword>
<dbReference type="Gene3D" id="3.10.450.50">
    <property type="match status" value="1"/>
</dbReference>
<feature type="domain" description="SnoaL-like" evidence="1">
    <location>
        <begin position="17"/>
        <end position="118"/>
    </location>
</feature>
<evidence type="ECO:0000313" key="3">
    <source>
        <dbReference type="Proteomes" id="UP000002384"/>
    </source>
</evidence>
<dbReference type="GO" id="GO:0016853">
    <property type="term" value="F:isomerase activity"/>
    <property type="evidence" value="ECO:0007669"/>
    <property type="project" value="UniProtKB-KW"/>
</dbReference>
<dbReference type="STRING" id="65393.PCC7424_2031"/>
<dbReference type="SUPFAM" id="SSF54427">
    <property type="entry name" value="NTF2-like"/>
    <property type="match status" value="1"/>
</dbReference>
<dbReference type="KEGG" id="cyc:PCC7424_2031"/>
<dbReference type="OrthoDB" id="459617at2"/>
<dbReference type="eggNOG" id="COG3631">
    <property type="taxonomic scope" value="Bacteria"/>
</dbReference>
<evidence type="ECO:0000313" key="2">
    <source>
        <dbReference type="EMBL" id="ACK70461.1"/>
    </source>
</evidence>